<dbReference type="GO" id="GO:0002768">
    <property type="term" value="P:immune response-regulating cell surface receptor signaling pathway"/>
    <property type="evidence" value="ECO:0007669"/>
    <property type="project" value="InterPro"/>
</dbReference>
<dbReference type="Gene3D" id="2.60.40.10">
    <property type="entry name" value="Immunoglobulins"/>
    <property type="match status" value="1"/>
</dbReference>
<keyword evidence="1" id="KW-0472">Membrane</keyword>
<dbReference type="PANTHER" id="PTHR37996:SF1">
    <property type="entry name" value="B- AND T-LYMPHOCYTE ATTENUATOR"/>
    <property type="match status" value="1"/>
</dbReference>
<feature type="domain" description="Ig-like" evidence="2">
    <location>
        <begin position="2"/>
        <end position="89"/>
    </location>
</feature>
<gene>
    <name evidence="3" type="ORF">SKAU_G00259370</name>
</gene>
<dbReference type="InterPro" id="IPR036179">
    <property type="entry name" value="Ig-like_dom_sf"/>
</dbReference>
<accession>A0A9Q1F4V0</accession>
<dbReference type="InterPro" id="IPR013783">
    <property type="entry name" value="Ig-like_fold"/>
</dbReference>
<dbReference type="SMART" id="SM00409">
    <property type="entry name" value="IG"/>
    <property type="match status" value="1"/>
</dbReference>
<proteinExistence type="predicted"/>
<dbReference type="OrthoDB" id="9947981at2759"/>
<dbReference type="PROSITE" id="PS50835">
    <property type="entry name" value="IG_LIKE"/>
    <property type="match status" value="1"/>
</dbReference>
<dbReference type="SUPFAM" id="SSF48726">
    <property type="entry name" value="Immunoglobulin"/>
    <property type="match status" value="1"/>
</dbReference>
<organism evidence="3 4">
    <name type="scientific">Synaphobranchus kaupii</name>
    <name type="common">Kaup's arrowtooth eel</name>
    <dbReference type="NCBI Taxonomy" id="118154"/>
    <lineage>
        <taxon>Eukaryota</taxon>
        <taxon>Metazoa</taxon>
        <taxon>Chordata</taxon>
        <taxon>Craniata</taxon>
        <taxon>Vertebrata</taxon>
        <taxon>Euteleostomi</taxon>
        <taxon>Actinopterygii</taxon>
        <taxon>Neopterygii</taxon>
        <taxon>Teleostei</taxon>
        <taxon>Anguilliformes</taxon>
        <taxon>Synaphobranchidae</taxon>
        <taxon>Synaphobranchus</taxon>
    </lineage>
</organism>
<dbReference type="InterPro" id="IPR003599">
    <property type="entry name" value="Ig_sub"/>
</dbReference>
<name>A0A9Q1F4V0_SYNKA</name>
<evidence type="ECO:0000256" key="1">
    <source>
        <dbReference type="SAM" id="Phobius"/>
    </source>
</evidence>
<dbReference type="InterPro" id="IPR013106">
    <property type="entry name" value="Ig_V-set"/>
</dbReference>
<sequence length="172" mass="19191">MGNVTSISHSINVSVLVSSSITLSCTVRYVYEPRPAVTWCKQQRESCIPVETGEKHSVLWRQSDPNTGVCSLTFFNVSLSDSGEYLCEVHLRKPCRGHTIFSRTLQLYVTRTDRDALVTALDIGRVIFFITATVAIILLTALKLTECQQSEMEKEAEDALADSGRLDREDCV</sequence>
<keyword evidence="1" id="KW-1133">Transmembrane helix</keyword>
<evidence type="ECO:0000259" key="2">
    <source>
        <dbReference type="PROSITE" id="PS50835"/>
    </source>
</evidence>
<dbReference type="InterPro" id="IPR007110">
    <property type="entry name" value="Ig-like_dom"/>
</dbReference>
<dbReference type="AlphaFoldDB" id="A0A9Q1F4V0"/>
<evidence type="ECO:0000313" key="4">
    <source>
        <dbReference type="Proteomes" id="UP001152622"/>
    </source>
</evidence>
<dbReference type="InterPro" id="IPR039257">
    <property type="entry name" value="BTLA"/>
</dbReference>
<dbReference type="GO" id="GO:0038023">
    <property type="term" value="F:signaling receptor activity"/>
    <property type="evidence" value="ECO:0007669"/>
    <property type="project" value="InterPro"/>
</dbReference>
<evidence type="ECO:0000313" key="3">
    <source>
        <dbReference type="EMBL" id="KAJ8350807.1"/>
    </source>
</evidence>
<comment type="caution">
    <text evidence="3">The sequence shown here is derived from an EMBL/GenBank/DDBJ whole genome shotgun (WGS) entry which is preliminary data.</text>
</comment>
<dbReference type="PANTHER" id="PTHR37996">
    <property type="entry name" value="B- AND T-LYMPHOCYTE ATTENUATOR"/>
    <property type="match status" value="1"/>
</dbReference>
<dbReference type="GO" id="GO:0005886">
    <property type="term" value="C:plasma membrane"/>
    <property type="evidence" value="ECO:0007669"/>
    <property type="project" value="InterPro"/>
</dbReference>
<protein>
    <recommendedName>
        <fullName evidence="2">Ig-like domain-containing protein</fullName>
    </recommendedName>
</protein>
<keyword evidence="4" id="KW-1185">Reference proteome</keyword>
<dbReference type="EMBL" id="JAINUF010000009">
    <property type="protein sequence ID" value="KAJ8350807.1"/>
    <property type="molecule type" value="Genomic_DNA"/>
</dbReference>
<keyword evidence="1" id="KW-0812">Transmembrane</keyword>
<feature type="transmembrane region" description="Helical" evidence="1">
    <location>
        <begin position="123"/>
        <end position="142"/>
    </location>
</feature>
<dbReference type="Proteomes" id="UP001152622">
    <property type="component" value="Chromosome 9"/>
</dbReference>
<dbReference type="Pfam" id="PF07686">
    <property type="entry name" value="V-set"/>
    <property type="match status" value="1"/>
</dbReference>
<reference evidence="3" key="1">
    <citation type="journal article" date="2023" name="Science">
        <title>Genome structures resolve the early diversification of teleost fishes.</title>
        <authorList>
            <person name="Parey E."/>
            <person name="Louis A."/>
            <person name="Montfort J."/>
            <person name="Bouchez O."/>
            <person name="Roques C."/>
            <person name="Iampietro C."/>
            <person name="Lluch J."/>
            <person name="Castinel A."/>
            <person name="Donnadieu C."/>
            <person name="Desvignes T."/>
            <person name="Floi Bucao C."/>
            <person name="Jouanno E."/>
            <person name="Wen M."/>
            <person name="Mejri S."/>
            <person name="Dirks R."/>
            <person name="Jansen H."/>
            <person name="Henkel C."/>
            <person name="Chen W.J."/>
            <person name="Zahm M."/>
            <person name="Cabau C."/>
            <person name="Klopp C."/>
            <person name="Thompson A.W."/>
            <person name="Robinson-Rechavi M."/>
            <person name="Braasch I."/>
            <person name="Lecointre G."/>
            <person name="Bobe J."/>
            <person name="Postlethwait J.H."/>
            <person name="Berthelot C."/>
            <person name="Roest Crollius H."/>
            <person name="Guiguen Y."/>
        </authorList>
    </citation>
    <scope>NUCLEOTIDE SEQUENCE</scope>
    <source>
        <strain evidence="3">WJC10195</strain>
    </source>
</reference>